<dbReference type="AlphaFoldDB" id="A0A376BN56"/>
<dbReference type="EMBL" id="UFSO01000002">
    <property type="protein sequence ID" value="SSY71100.1"/>
    <property type="molecule type" value="Genomic_DNA"/>
</dbReference>
<keyword evidence="3" id="KW-1185">Reference proteome</keyword>
<proteinExistence type="predicted"/>
<evidence type="ECO:0000313" key="3">
    <source>
        <dbReference type="Proteomes" id="UP000254209"/>
    </source>
</evidence>
<gene>
    <name evidence="2" type="ORF">NCTC10283_01236</name>
</gene>
<evidence type="ECO:0000256" key="1">
    <source>
        <dbReference type="SAM" id="Phobius"/>
    </source>
</evidence>
<dbReference type="RefSeq" id="WP_034294458.1">
    <property type="nucleotide sequence ID" value="NZ_CP091519.2"/>
</dbReference>
<protein>
    <submittedName>
        <fullName evidence="2">Uncharacterized protein</fullName>
    </submittedName>
</protein>
<keyword evidence="1" id="KW-0472">Membrane</keyword>
<evidence type="ECO:0000313" key="2">
    <source>
        <dbReference type="EMBL" id="SSY71100.1"/>
    </source>
</evidence>
<sequence>MSYSEPIQRRIVAQIINWTDQQGTAQTEQGETFTLTGDYEQWAEHVGKKVEIFAEFSPKGELEQLEFRLLPKVLNTENLTTEQLIELYGVSVLSEIDGEEAIAGEWYWRMMSSVVMLGMMVFVWQIFDEPEVWWAIGVAMLIWGGGLVLSEKRLREHQARFEAEKQNREK</sequence>
<organism evidence="2 3">
    <name type="scientific">Alysiella crassa</name>
    <dbReference type="NCBI Taxonomy" id="153491"/>
    <lineage>
        <taxon>Bacteria</taxon>
        <taxon>Pseudomonadati</taxon>
        <taxon>Pseudomonadota</taxon>
        <taxon>Betaproteobacteria</taxon>
        <taxon>Neisseriales</taxon>
        <taxon>Neisseriaceae</taxon>
        <taxon>Alysiella</taxon>
    </lineage>
</organism>
<feature type="transmembrane region" description="Helical" evidence="1">
    <location>
        <begin position="106"/>
        <end position="126"/>
    </location>
</feature>
<accession>A0A376BN56</accession>
<keyword evidence="1" id="KW-0812">Transmembrane</keyword>
<feature type="transmembrane region" description="Helical" evidence="1">
    <location>
        <begin position="132"/>
        <end position="150"/>
    </location>
</feature>
<reference evidence="2 3" key="1">
    <citation type="submission" date="2018-06" db="EMBL/GenBank/DDBJ databases">
        <authorList>
            <consortium name="Pathogen Informatics"/>
            <person name="Doyle S."/>
        </authorList>
    </citation>
    <scope>NUCLEOTIDE SEQUENCE [LARGE SCALE GENOMIC DNA]</scope>
    <source>
        <strain evidence="2 3">NCTC10283</strain>
    </source>
</reference>
<name>A0A376BN56_9NEIS</name>
<keyword evidence="1" id="KW-1133">Transmembrane helix</keyword>
<dbReference type="Proteomes" id="UP000254209">
    <property type="component" value="Unassembled WGS sequence"/>
</dbReference>